<evidence type="ECO:0000256" key="4">
    <source>
        <dbReference type="ARBA" id="ARBA00022801"/>
    </source>
</evidence>
<keyword evidence="9" id="KW-0732">Signal</keyword>
<dbReference type="AlphaFoldDB" id="A0A6M4HAQ2"/>
<evidence type="ECO:0000259" key="10">
    <source>
        <dbReference type="Pfam" id="PF00728"/>
    </source>
</evidence>
<feature type="signal peptide" evidence="9">
    <location>
        <begin position="1"/>
        <end position="16"/>
    </location>
</feature>
<dbReference type="RefSeq" id="WP_171165121.1">
    <property type="nucleotide sequence ID" value="NZ_CP053073.1"/>
</dbReference>
<comment type="similarity">
    <text evidence="2">Belongs to the glycosyl hydrolase 20 family.</text>
</comment>
<evidence type="ECO:0000313" key="13">
    <source>
        <dbReference type="EMBL" id="QJR16740.1"/>
    </source>
</evidence>
<dbReference type="KEGG" id="upl:DSM104440_03576"/>
<dbReference type="GO" id="GO:0030203">
    <property type="term" value="P:glycosaminoglycan metabolic process"/>
    <property type="evidence" value="ECO:0007669"/>
    <property type="project" value="TreeGrafter"/>
</dbReference>
<dbReference type="InterPro" id="IPR059177">
    <property type="entry name" value="GH29D-like_dom"/>
</dbReference>
<dbReference type="Pfam" id="PF00728">
    <property type="entry name" value="Glyco_hydro_20"/>
    <property type="match status" value="1"/>
</dbReference>
<dbReference type="CDD" id="cd04084">
    <property type="entry name" value="CBM6_xylanase-like"/>
    <property type="match status" value="1"/>
</dbReference>
<proteinExistence type="inferred from homology"/>
<evidence type="ECO:0000256" key="5">
    <source>
        <dbReference type="ARBA" id="ARBA00023295"/>
    </source>
</evidence>
<feature type="domain" description="Beta-hexosaminidase bacterial type N-terminal" evidence="11">
    <location>
        <begin position="19"/>
        <end position="138"/>
    </location>
</feature>
<dbReference type="Gene3D" id="2.60.120.260">
    <property type="entry name" value="Galactose-binding domain-like"/>
    <property type="match status" value="1"/>
</dbReference>
<dbReference type="PANTHER" id="PTHR22600:SF57">
    <property type="entry name" value="BETA-N-ACETYLHEXOSAMINIDASE"/>
    <property type="match status" value="1"/>
</dbReference>
<sequence length="754" mass="82328">MTKILLLLALAGSALAAEPTVIPNPASIARAPGSFALARASAIVVPANDAQAERIATRLRDLLGVKAAVVVGAPRDGAINLVREGAAGEGYRLDVTAKRVTIASSGTAGLFHGGTTLWQLASARDARGSISAMTITDAPRFSWRGVMLDSARHYQSPEFIKRFVDWMAMHKLNVLHWHLTDDQAWRIEIKKYPKLTSVAAWRVPAGFANAPQYGGFYSQDTVREIVAYAAERQITVVPEIEMPGHATAPIAAYPELASTATPPTAASPDWGVFANAYSPDDATFTFLEDVLTEVMALFPSKYIHVGGDEVEKEQWKHWPAAQARMKELGISEPAGLQTYFTQRIGKFLAAKGRRLVGWDEILTPGMPQDAVVMSWRGIEGALEAASKGHDAILSPWPTLYFDNRQGAGADEPPGRGNTQTLETVYRFEPMPPTIKPEQRHHVLGLQGNLWSEHIRTEPRMAHMAFPRAAAIAELGWSQPERRDWKDFLRRLPDQFARYENVGLPYADSAFAVRATVTQFAAVPRRTARAQVELATQVGQGEIRYTIDGKDPTVKSPLYRAPLSVVPKGELRAAAFSGATRLSRPRVFALAPEFAMRRKSQDLKLCTENISLSLEDDAPLNGERAAFLVDVQNPCWIYPAVDLDTVASIEAAVGQIPFNFQIGEAVKKITFPKPTTPEGELEVRIDSCTGDVIARLPVLPASASQGVTTLPTARISASGRHDLCLRFAQPALEPVWVIDSIRLVPRAPAAVLQAR</sequence>
<dbReference type="Pfam" id="PF13290">
    <property type="entry name" value="CHB_HEX_C_1"/>
    <property type="match status" value="1"/>
</dbReference>
<dbReference type="PRINTS" id="PR00738">
    <property type="entry name" value="GLHYDRLASE20"/>
</dbReference>
<dbReference type="SUPFAM" id="SSF51445">
    <property type="entry name" value="(Trans)glycosidases"/>
    <property type="match status" value="1"/>
</dbReference>
<dbReference type="InParanoid" id="A0A6M4HAQ2"/>
<keyword evidence="5" id="KW-0326">Glycosidase</keyword>
<protein>
    <recommendedName>
        <fullName evidence="3">beta-N-acetylhexosaminidase</fullName>
        <ecNumber evidence="3">3.2.1.52</ecNumber>
    </recommendedName>
    <alternativeName>
        <fullName evidence="6">Beta-N-acetylhexosaminidase</fullName>
    </alternativeName>
    <alternativeName>
        <fullName evidence="7">N-acetyl-beta-glucosaminidase</fullName>
    </alternativeName>
</protein>
<dbReference type="InterPro" id="IPR015883">
    <property type="entry name" value="Glyco_hydro_20_cat"/>
</dbReference>
<accession>A0A6M4HAQ2</accession>
<dbReference type="InterPro" id="IPR015882">
    <property type="entry name" value="HEX_bac_N"/>
</dbReference>
<dbReference type="EMBL" id="CP053073">
    <property type="protein sequence ID" value="QJR16740.1"/>
    <property type="molecule type" value="Genomic_DNA"/>
</dbReference>
<reference evidence="13 14" key="1">
    <citation type="submission" date="2020-04" db="EMBL/GenBank/DDBJ databases">
        <title>Usitatibacter rugosus gen. nov., sp. nov. and Usitatibacter palustris sp. nov., novel members of Usitatibacteraceae fam. nov. within the order Nitrosomonadales isolated from soil.</title>
        <authorList>
            <person name="Huber K.J."/>
            <person name="Neumann-Schaal M."/>
            <person name="Geppert A."/>
            <person name="Luckner M."/>
            <person name="Wanner G."/>
            <person name="Overmann J."/>
        </authorList>
    </citation>
    <scope>NUCLEOTIDE SEQUENCE [LARGE SCALE GENOMIC DNA]</scope>
    <source>
        <strain evidence="13 14">Swamp67</strain>
    </source>
</reference>
<evidence type="ECO:0000259" key="11">
    <source>
        <dbReference type="Pfam" id="PF02838"/>
    </source>
</evidence>
<keyword evidence="4" id="KW-0378">Hydrolase</keyword>
<feature type="active site" description="Proton donor" evidence="8">
    <location>
        <position position="309"/>
    </location>
</feature>
<feature type="chain" id="PRO_5027072845" description="beta-N-acetylhexosaminidase" evidence="9">
    <location>
        <begin position="17"/>
        <end position="754"/>
    </location>
</feature>
<dbReference type="CDD" id="cd06563">
    <property type="entry name" value="GH20_chitobiase-like"/>
    <property type="match status" value="1"/>
</dbReference>
<dbReference type="GO" id="GO:0004563">
    <property type="term" value="F:beta-N-acetylhexosaminidase activity"/>
    <property type="evidence" value="ECO:0007669"/>
    <property type="project" value="UniProtKB-EC"/>
</dbReference>
<dbReference type="InterPro" id="IPR017853">
    <property type="entry name" value="GH"/>
</dbReference>
<evidence type="ECO:0000256" key="2">
    <source>
        <dbReference type="ARBA" id="ARBA00006285"/>
    </source>
</evidence>
<dbReference type="Proteomes" id="UP000503096">
    <property type="component" value="Chromosome"/>
</dbReference>
<dbReference type="Gene3D" id="3.20.20.80">
    <property type="entry name" value="Glycosidases"/>
    <property type="match status" value="1"/>
</dbReference>
<comment type="catalytic activity">
    <reaction evidence="1">
        <text>Hydrolysis of terminal non-reducing N-acetyl-D-hexosamine residues in N-acetyl-beta-D-hexosaminides.</text>
        <dbReference type="EC" id="3.2.1.52"/>
    </reaction>
</comment>
<dbReference type="PANTHER" id="PTHR22600">
    <property type="entry name" value="BETA-HEXOSAMINIDASE"/>
    <property type="match status" value="1"/>
</dbReference>
<organism evidence="13 14">
    <name type="scientific">Usitatibacter palustris</name>
    <dbReference type="NCBI Taxonomy" id="2732487"/>
    <lineage>
        <taxon>Bacteria</taxon>
        <taxon>Pseudomonadati</taxon>
        <taxon>Pseudomonadota</taxon>
        <taxon>Betaproteobacteria</taxon>
        <taxon>Nitrosomonadales</taxon>
        <taxon>Usitatibacteraceae</taxon>
        <taxon>Usitatibacter</taxon>
    </lineage>
</organism>
<dbReference type="InterPro" id="IPR029018">
    <property type="entry name" value="Hex-like_dom2"/>
</dbReference>
<evidence type="ECO:0000259" key="12">
    <source>
        <dbReference type="Pfam" id="PF13290"/>
    </source>
</evidence>
<dbReference type="GO" id="GO:0016020">
    <property type="term" value="C:membrane"/>
    <property type="evidence" value="ECO:0007669"/>
    <property type="project" value="TreeGrafter"/>
</dbReference>
<dbReference type="Gene3D" id="3.30.379.10">
    <property type="entry name" value="Chitobiase/beta-hexosaminidase domain 2-like"/>
    <property type="match status" value="1"/>
</dbReference>
<dbReference type="GO" id="GO:0005975">
    <property type="term" value="P:carbohydrate metabolic process"/>
    <property type="evidence" value="ECO:0007669"/>
    <property type="project" value="InterPro"/>
</dbReference>
<name>A0A6M4HAQ2_9PROT</name>
<dbReference type="SUPFAM" id="SSF55545">
    <property type="entry name" value="beta-N-acetylhexosaminidase-like domain"/>
    <property type="match status" value="1"/>
</dbReference>
<evidence type="ECO:0000256" key="7">
    <source>
        <dbReference type="ARBA" id="ARBA00033000"/>
    </source>
</evidence>
<evidence type="ECO:0000256" key="9">
    <source>
        <dbReference type="SAM" id="SignalP"/>
    </source>
</evidence>
<evidence type="ECO:0000256" key="8">
    <source>
        <dbReference type="PIRSR" id="PIRSR625705-1"/>
    </source>
</evidence>
<feature type="domain" description="Glycoside hydrolase family 20 catalytic" evidence="10">
    <location>
        <begin position="141"/>
        <end position="478"/>
    </location>
</feature>
<evidence type="ECO:0000256" key="6">
    <source>
        <dbReference type="ARBA" id="ARBA00030512"/>
    </source>
</evidence>
<evidence type="ECO:0000313" key="14">
    <source>
        <dbReference type="Proteomes" id="UP000503096"/>
    </source>
</evidence>
<gene>
    <name evidence="13" type="ORF">DSM104440_03576</name>
</gene>
<keyword evidence="14" id="KW-1185">Reference proteome</keyword>
<feature type="domain" description="GH29D-like beta-sandwich" evidence="12">
    <location>
        <begin position="528"/>
        <end position="582"/>
    </location>
</feature>
<dbReference type="Pfam" id="PF02838">
    <property type="entry name" value="Glyco_hydro_20b"/>
    <property type="match status" value="1"/>
</dbReference>
<evidence type="ECO:0000256" key="3">
    <source>
        <dbReference type="ARBA" id="ARBA00012663"/>
    </source>
</evidence>
<dbReference type="EC" id="3.2.1.52" evidence="3"/>
<evidence type="ECO:0000256" key="1">
    <source>
        <dbReference type="ARBA" id="ARBA00001231"/>
    </source>
</evidence>
<dbReference type="InterPro" id="IPR025705">
    <property type="entry name" value="Beta_hexosaminidase_sua/sub"/>
</dbReference>